<evidence type="ECO:0000259" key="8">
    <source>
        <dbReference type="Pfam" id="PF05598"/>
    </source>
</evidence>
<dbReference type="RefSeq" id="WP_070077342.1">
    <property type="nucleotide sequence ID" value="NZ_CP017415.1"/>
</dbReference>
<evidence type="ECO:0000256" key="3">
    <source>
        <dbReference type="ARBA" id="ARBA00022578"/>
    </source>
</evidence>
<feature type="region of interest" description="Disordered" evidence="6">
    <location>
        <begin position="116"/>
        <end position="137"/>
    </location>
</feature>
<dbReference type="GO" id="GO:0004803">
    <property type="term" value="F:transposase activity"/>
    <property type="evidence" value="ECO:0007669"/>
    <property type="project" value="InterPro"/>
</dbReference>
<dbReference type="KEGG" id="aprs:BI364_02050"/>
<dbReference type="Pfam" id="PF01609">
    <property type="entry name" value="DDE_Tnp_1"/>
    <property type="match status" value="1"/>
</dbReference>
<dbReference type="PANTHER" id="PTHR35604">
    <property type="entry name" value="TRANSPOSASE INSH FOR INSERTION SEQUENCE ELEMENT IS5A-RELATED"/>
    <property type="match status" value="1"/>
</dbReference>
<accession>A0A1D8IKE7</accession>
<dbReference type="Pfam" id="PF05598">
    <property type="entry name" value="DUF772"/>
    <property type="match status" value="1"/>
</dbReference>
<evidence type="ECO:0000313" key="10">
    <source>
        <dbReference type="Proteomes" id="UP000095401"/>
    </source>
</evidence>
<comment type="similarity">
    <text evidence="2">Belongs to the transposase 11 family.</text>
</comment>
<keyword evidence="5" id="KW-0233">DNA recombination</keyword>
<dbReference type="InterPro" id="IPR047959">
    <property type="entry name" value="Transpos_IS5"/>
</dbReference>
<dbReference type="GO" id="GO:0003677">
    <property type="term" value="F:DNA binding"/>
    <property type="evidence" value="ECO:0007669"/>
    <property type="project" value="UniProtKB-KW"/>
</dbReference>
<dbReference type="GO" id="GO:0006313">
    <property type="term" value="P:DNA transposition"/>
    <property type="evidence" value="ECO:0007669"/>
    <property type="project" value="InterPro"/>
</dbReference>
<feature type="domain" description="Transposase IS4-like" evidence="7">
    <location>
        <begin position="101"/>
        <end position="283"/>
    </location>
</feature>
<protein>
    <submittedName>
        <fullName evidence="9">IS5 family transposase</fullName>
    </submittedName>
</protein>
<evidence type="ECO:0000256" key="1">
    <source>
        <dbReference type="ARBA" id="ARBA00003544"/>
    </source>
</evidence>
<organism evidence="9 10">
    <name type="scientific">Acidihalobacter yilgarnensis</name>
    <dbReference type="NCBI Taxonomy" id="2819280"/>
    <lineage>
        <taxon>Bacteria</taxon>
        <taxon>Pseudomonadati</taxon>
        <taxon>Pseudomonadota</taxon>
        <taxon>Gammaproteobacteria</taxon>
        <taxon>Chromatiales</taxon>
        <taxon>Ectothiorhodospiraceae</taxon>
        <taxon>Acidihalobacter</taxon>
    </lineage>
</organism>
<evidence type="ECO:0000313" key="9">
    <source>
        <dbReference type="EMBL" id="AOU96950.1"/>
    </source>
</evidence>
<dbReference type="NCBIfam" id="NF033581">
    <property type="entry name" value="transpos_IS5_4"/>
    <property type="match status" value="1"/>
</dbReference>
<dbReference type="AlphaFoldDB" id="A0A1D8IKE7"/>
<evidence type="ECO:0000256" key="5">
    <source>
        <dbReference type="ARBA" id="ARBA00023172"/>
    </source>
</evidence>
<dbReference type="PANTHER" id="PTHR35604:SF2">
    <property type="entry name" value="TRANSPOSASE INSH FOR INSERTION SEQUENCE ELEMENT IS5A-RELATED"/>
    <property type="match status" value="1"/>
</dbReference>
<dbReference type="InterPro" id="IPR008490">
    <property type="entry name" value="Transposase_InsH_N"/>
</dbReference>
<dbReference type="EMBL" id="CP017415">
    <property type="protein sequence ID" value="AOU96950.1"/>
    <property type="molecule type" value="Genomic_DNA"/>
</dbReference>
<evidence type="ECO:0000256" key="2">
    <source>
        <dbReference type="ARBA" id="ARBA00010075"/>
    </source>
</evidence>
<dbReference type="InterPro" id="IPR002559">
    <property type="entry name" value="Transposase_11"/>
</dbReference>
<evidence type="ECO:0000259" key="7">
    <source>
        <dbReference type="Pfam" id="PF01609"/>
    </source>
</evidence>
<feature type="domain" description="Transposase InsH N-terminal" evidence="8">
    <location>
        <begin position="6"/>
        <end position="71"/>
    </location>
</feature>
<comment type="function">
    <text evidence="1">Involved in the transposition of the insertion sequence IS5.</text>
</comment>
<reference evidence="10" key="1">
    <citation type="submission" date="2016-09" db="EMBL/GenBank/DDBJ databases">
        <title>Acidihalobacter prosperus F5.</title>
        <authorList>
            <person name="Khaleque H.N."/>
            <person name="Ramsay J.P."/>
            <person name="Kaksonen A.H."/>
            <person name="Boxall N.J."/>
            <person name="Watkin E.L.J."/>
        </authorList>
    </citation>
    <scope>NUCLEOTIDE SEQUENCE [LARGE SCALE GENOMIC DNA]</scope>
    <source>
        <strain evidence="10">F5</strain>
    </source>
</reference>
<gene>
    <name evidence="9" type="ORF">BI364_02050</name>
</gene>
<evidence type="ECO:0000256" key="4">
    <source>
        <dbReference type="ARBA" id="ARBA00023125"/>
    </source>
</evidence>
<keyword evidence="10" id="KW-1185">Reference proteome</keyword>
<dbReference type="Proteomes" id="UP000095401">
    <property type="component" value="Chromosome"/>
</dbReference>
<sequence length="291" mass="33755">MYKASDPRKGGRPPFDAVLMFKVLVLQQFYNLSDDQTEFQIRDRYSFCRFLGLSPEGRVPDAKTIWVFRERLKQLALTDQLFGQVLSQIDAAGFTARKGQIVDAALVPVPCQRNRRDKNARIKAGDPPQEWSEAKRRQKDVQARWTQKHGQSHYGYKNHLSVDNQHKVIRHYAVTSAEVHDSQVFERLLDERNSSGDVWADSAYRDQTREQALARAGYRSHIHRKGSRKRALNEREQAANRKRSKVRARVEHIFAQQANRLIRTIGIARAEVKIGMMNLVYNMRRLAWLTG</sequence>
<keyword evidence="3" id="KW-0815">Transposition</keyword>
<keyword evidence="4" id="KW-0238">DNA-binding</keyword>
<evidence type="ECO:0000256" key="6">
    <source>
        <dbReference type="SAM" id="MobiDB-lite"/>
    </source>
</evidence>
<proteinExistence type="inferred from homology"/>
<name>A0A1D8IKE7_9GAMM</name>